<name>A0A1V8TFX7_9PEZI</name>
<dbReference type="AlphaFoldDB" id="A0A1V8TFX7"/>
<sequence>MRLYNVDTCDFKQFYTPAETPQYIIASHRWTGAETTFQDVEAHRNMHTAGHKKLDRFVDYIKRTYAQVKWLWIDTCCIDKTNAVELSEAINSMYKWYSNARVCLALLDDVEVSRESVRRCIDRQDLSDEREVLEVMKKQVRESEWFNRGWKLQELLAPKVVVFLSRDFEVIGYKGRWKAPGAFDHYLGSITDIQVAVLSDPAQIRNMDVVDIMMLATQRSTTREEDRWYCLYGLLEAPLGANYGEGSKRARRRLLDELELLGLLAEDRRSLIVRKLDKAERKHEHGHSAKPRTPSDERPPRPAANTNDVVRARTRPEVQPTGNSMSRCRVFESIVAEGDTSDEAWEILDYTPAGRLREPRQGPVPAYEQHTGSEDEIGAPPVELALVEHNSSQRDVS</sequence>
<dbReference type="STRING" id="1507870.A0A1V8TFX7"/>
<dbReference type="Proteomes" id="UP000192596">
    <property type="component" value="Unassembled WGS sequence"/>
</dbReference>
<keyword evidence="4" id="KW-1185">Reference proteome</keyword>
<accession>A0A1V8TFX7</accession>
<feature type="region of interest" description="Disordered" evidence="1">
    <location>
        <begin position="278"/>
        <end position="324"/>
    </location>
</feature>
<organism evidence="3 4">
    <name type="scientific">Cryoendolithus antarcticus</name>
    <dbReference type="NCBI Taxonomy" id="1507870"/>
    <lineage>
        <taxon>Eukaryota</taxon>
        <taxon>Fungi</taxon>
        <taxon>Dikarya</taxon>
        <taxon>Ascomycota</taxon>
        <taxon>Pezizomycotina</taxon>
        <taxon>Dothideomycetes</taxon>
        <taxon>Dothideomycetidae</taxon>
        <taxon>Cladosporiales</taxon>
        <taxon>Cladosporiaceae</taxon>
        <taxon>Cryoendolithus</taxon>
    </lineage>
</organism>
<evidence type="ECO:0000256" key="1">
    <source>
        <dbReference type="SAM" id="MobiDB-lite"/>
    </source>
</evidence>
<feature type="region of interest" description="Disordered" evidence="1">
    <location>
        <begin position="355"/>
        <end position="379"/>
    </location>
</feature>
<dbReference type="EMBL" id="NAJO01000009">
    <property type="protein sequence ID" value="OQO10174.1"/>
    <property type="molecule type" value="Genomic_DNA"/>
</dbReference>
<feature type="domain" description="Heterokaryon incompatibility" evidence="2">
    <location>
        <begin position="23"/>
        <end position="154"/>
    </location>
</feature>
<evidence type="ECO:0000259" key="2">
    <source>
        <dbReference type="Pfam" id="PF06985"/>
    </source>
</evidence>
<dbReference type="Pfam" id="PF06985">
    <property type="entry name" value="HET"/>
    <property type="match status" value="1"/>
</dbReference>
<evidence type="ECO:0000313" key="3">
    <source>
        <dbReference type="EMBL" id="OQO10174.1"/>
    </source>
</evidence>
<dbReference type="PANTHER" id="PTHR10622:SF10">
    <property type="entry name" value="HET DOMAIN-CONTAINING PROTEIN"/>
    <property type="match status" value="1"/>
</dbReference>
<dbReference type="PANTHER" id="PTHR10622">
    <property type="entry name" value="HET DOMAIN-CONTAINING PROTEIN"/>
    <property type="match status" value="1"/>
</dbReference>
<comment type="caution">
    <text evidence="3">The sequence shown here is derived from an EMBL/GenBank/DDBJ whole genome shotgun (WGS) entry which is preliminary data.</text>
</comment>
<gene>
    <name evidence="3" type="ORF">B0A48_04531</name>
</gene>
<evidence type="ECO:0000313" key="4">
    <source>
        <dbReference type="Proteomes" id="UP000192596"/>
    </source>
</evidence>
<proteinExistence type="predicted"/>
<protein>
    <recommendedName>
        <fullName evidence="2">Heterokaryon incompatibility domain-containing protein</fullName>
    </recommendedName>
</protein>
<feature type="compositionally biased region" description="Basic and acidic residues" evidence="1">
    <location>
        <begin position="278"/>
        <end position="300"/>
    </location>
</feature>
<dbReference type="InParanoid" id="A0A1V8TFX7"/>
<dbReference type="InterPro" id="IPR010730">
    <property type="entry name" value="HET"/>
</dbReference>
<reference evidence="4" key="1">
    <citation type="submission" date="2017-03" db="EMBL/GenBank/DDBJ databases">
        <title>Genomes of endolithic fungi from Antarctica.</title>
        <authorList>
            <person name="Coleine C."/>
            <person name="Masonjones S."/>
            <person name="Stajich J.E."/>
        </authorList>
    </citation>
    <scope>NUCLEOTIDE SEQUENCE [LARGE SCALE GENOMIC DNA]</scope>
    <source>
        <strain evidence="4">CCFEE 5527</strain>
    </source>
</reference>
<dbReference type="OrthoDB" id="20872at2759"/>